<sequence>MTPRINPALLTGLRFGMILQLAIGPVAFMILNTSASKGFLAGLQIMIAAALVDSLFILLSFLGISAVIERPKIKILFKISSSIILSLFGMNLVLSFFQISLIPNISLFSELTATSPFVNGLLLTASNPLTIIFWGSILSKQIIENNYTKRQLCLFAAGCVLATIVFLTFVAILGTLLNNFLPEKILKLLNIFIGVLLIFLGIKLLRD</sequence>
<feature type="transmembrane region" description="Helical" evidence="6">
    <location>
        <begin position="185"/>
        <end position="205"/>
    </location>
</feature>
<dbReference type="PANTHER" id="PTHR30086">
    <property type="entry name" value="ARGININE EXPORTER PROTEIN ARGO"/>
    <property type="match status" value="1"/>
</dbReference>
<proteinExistence type="predicted"/>
<feature type="transmembrane region" description="Helical" evidence="6">
    <location>
        <begin position="75"/>
        <end position="97"/>
    </location>
</feature>
<keyword evidence="2" id="KW-1003">Cell membrane</keyword>
<evidence type="ECO:0000256" key="6">
    <source>
        <dbReference type="SAM" id="Phobius"/>
    </source>
</evidence>
<feature type="transmembrane region" description="Helical" evidence="6">
    <location>
        <begin position="12"/>
        <end position="31"/>
    </location>
</feature>
<keyword evidence="3 6" id="KW-0812">Transmembrane</keyword>
<dbReference type="PANTHER" id="PTHR30086:SF20">
    <property type="entry name" value="ARGININE EXPORTER PROTEIN ARGO-RELATED"/>
    <property type="match status" value="1"/>
</dbReference>
<comment type="subcellular location">
    <subcellularLocation>
        <location evidence="1">Cell membrane</location>
        <topology evidence="1">Multi-pass membrane protein</topology>
    </subcellularLocation>
</comment>
<evidence type="ECO:0000256" key="4">
    <source>
        <dbReference type="ARBA" id="ARBA00022989"/>
    </source>
</evidence>
<evidence type="ECO:0000313" key="7">
    <source>
        <dbReference type="EMBL" id="MBV7392257.1"/>
    </source>
</evidence>
<protein>
    <submittedName>
        <fullName evidence="7">LysE family translocator</fullName>
    </submittedName>
</protein>
<feature type="transmembrane region" description="Helical" evidence="6">
    <location>
        <begin position="43"/>
        <end position="68"/>
    </location>
</feature>
<accession>A0ABS6THF3</accession>
<evidence type="ECO:0000256" key="2">
    <source>
        <dbReference type="ARBA" id="ARBA00022475"/>
    </source>
</evidence>
<reference evidence="7 8" key="1">
    <citation type="submission" date="2021-06" db="EMBL/GenBank/DDBJ databases">
        <title>Enterococcus alishanensis sp. nov., a novel lactic acid bacterium isolated from fresh coffee beans.</title>
        <authorList>
            <person name="Chen Y.-S."/>
        </authorList>
    </citation>
    <scope>NUCLEOTIDE SEQUENCE [LARGE SCALE GENOMIC DNA]</scope>
    <source>
        <strain evidence="7 8">ALS3</strain>
    </source>
</reference>
<evidence type="ECO:0000313" key="8">
    <source>
        <dbReference type="Proteomes" id="UP000774130"/>
    </source>
</evidence>
<keyword evidence="4 6" id="KW-1133">Transmembrane helix</keyword>
<name>A0ABS6THF3_9ENTE</name>
<feature type="transmembrane region" description="Helical" evidence="6">
    <location>
        <begin position="151"/>
        <end position="173"/>
    </location>
</feature>
<evidence type="ECO:0000256" key="3">
    <source>
        <dbReference type="ARBA" id="ARBA00022692"/>
    </source>
</evidence>
<dbReference type="Proteomes" id="UP000774130">
    <property type="component" value="Unassembled WGS sequence"/>
</dbReference>
<feature type="transmembrane region" description="Helical" evidence="6">
    <location>
        <begin position="117"/>
        <end position="139"/>
    </location>
</feature>
<keyword evidence="8" id="KW-1185">Reference proteome</keyword>
<dbReference type="Pfam" id="PF01810">
    <property type="entry name" value="LysE"/>
    <property type="match status" value="1"/>
</dbReference>
<evidence type="ECO:0000256" key="5">
    <source>
        <dbReference type="ARBA" id="ARBA00023136"/>
    </source>
</evidence>
<keyword evidence="5 6" id="KW-0472">Membrane</keyword>
<dbReference type="EMBL" id="JAHUZB010000009">
    <property type="protein sequence ID" value="MBV7392257.1"/>
    <property type="molecule type" value="Genomic_DNA"/>
</dbReference>
<organism evidence="7 8">
    <name type="scientific">Enterococcus alishanensis</name>
    <dbReference type="NCBI Taxonomy" id="1303817"/>
    <lineage>
        <taxon>Bacteria</taxon>
        <taxon>Bacillati</taxon>
        <taxon>Bacillota</taxon>
        <taxon>Bacilli</taxon>
        <taxon>Lactobacillales</taxon>
        <taxon>Enterococcaceae</taxon>
        <taxon>Enterococcus</taxon>
    </lineage>
</organism>
<gene>
    <name evidence="7" type="ORF">KUA55_16360</name>
</gene>
<dbReference type="InterPro" id="IPR001123">
    <property type="entry name" value="LeuE-type"/>
</dbReference>
<comment type="caution">
    <text evidence="7">The sequence shown here is derived from an EMBL/GenBank/DDBJ whole genome shotgun (WGS) entry which is preliminary data.</text>
</comment>
<dbReference type="RefSeq" id="WP_218327470.1">
    <property type="nucleotide sequence ID" value="NZ_JAHUZB010000009.1"/>
</dbReference>
<evidence type="ECO:0000256" key="1">
    <source>
        <dbReference type="ARBA" id="ARBA00004651"/>
    </source>
</evidence>